<evidence type="ECO:0000313" key="3">
    <source>
        <dbReference type="Proteomes" id="UP000225190"/>
    </source>
</evidence>
<accession>A0A1I9L2K0</accession>
<feature type="region of interest" description="Disordered" evidence="1">
    <location>
        <begin position="74"/>
        <end position="96"/>
    </location>
</feature>
<name>A0A1I9L2K0_9CAUD</name>
<dbReference type="EMBL" id="KU197014">
    <property type="protein sequence ID" value="AMW36187.1"/>
    <property type="molecule type" value="Genomic_DNA"/>
</dbReference>
<proteinExistence type="predicted"/>
<reference evidence="2 3" key="1">
    <citation type="submission" date="2015-11" db="EMBL/GenBank/DDBJ databases">
        <title>Bacteriophages of Xanthomonas arboricola pv. juglandis: Characterization of two phages.</title>
        <authorList>
            <person name="Domotor D."/>
            <person name="Frank T."/>
            <person name="Rakhely G."/>
            <person name="Doffkay Z."/>
            <person name="Schneider G."/>
            <person name="Kovacs T."/>
        </authorList>
    </citation>
    <scope>NUCLEOTIDE SEQUENCE [LARGE SCALE GENOMIC DNA]</scope>
</reference>
<evidence type="ECO:0000313" key="2">
    <source>
        <dbReference type="EMBL" id="AMW36187.1"/>
    </source>
</evidence>
<feature type="compositionally biased region" description="Polar residues" evidence="1">
    <location>
        <begin position="74"/>
        <end position="88"/>
    </location>
</feature>
<organism evidence="2 3">
    <name type="scientific">Xanthomonas phage XAJ2</name>
    <dbReference type="NCBI Taxonomy" id="1775249"/>
    <lineage>
        <taxon>Viruses</taxon>
        <taxon>Duplodnaviria</taxon>
        <taxon>Heunggongvirae</taxon>
        <taxon>Uroviricota</taxon>
        <taxon>Caudoviricetes</taxon>
        <taxon>Caudoviricetes incertae sedis</taxon>
        <taxon>Xajduovirus</taxon>
        <taxon>Xajduovirus XAJ2</taxon>
    </lineage>
</organism>
<dbReference type="Proteomes" id="UP000225190">
    <property type="component" value="Segment"/>
</dbReference>
<sequence length="207" mass="21613">MAKPKTASKAVITAALSAIVAATQAGNFEYTPETVHGPLVAEGLVEVNPEMKNEAGDLATRATSKGIEQMNAQNQPATGDTTAQTTAPAASKPSFQIEVATLPPVSGRGRSAGSSLYPFEQLEVGQSFFVPATAEKPEPAKSLASVVSAANKRTGVETGETKQTRNGNTIPVIEFTKHFVVRARSAADESREGLKGGTDGARVYRIK</sequence>
<keyword evidence="3" id="KW-1185">Reference proteome</keyword>
<dbReference type="Pfam" id="PF23978">
    <property type="entry name" value="DUF7303"/>
    <property type="match status" value="1"/>
</dbReference>
<evidence type="ECO:0000256" key="1">
    <source>
        <dbReference type="SAM" id="MobiDB-lite"/>
    </source>
</evidence>
<protein>
    <submittedName>
        <fullName evidence="2">Uncharacterized protein</fullName>
    </submittedName>
</protein>
<dbReference type="InterPro" id="IPR055727">
    <property type="entry name" value="DUF7303"/>
</dbReference>